<evidence type="ECO:0000259" key="9">
    <source>
        <dbReference type="PROSITE" id="PS50835"/>
    </source>
</evidence>
<dbReference type="InterPro" id="IPR036179">
    <property type="entry name" value="Ig-like_dom_sf"/>
</dbReference>
<dbReference type="OrthoDB" id="9932608at2759"/>
<organism evidence="10 11">
    <name type="scientific">Clarias magur</name>
    <name type="common">Asian catfish</name>
    <name type="synonym">Macropteronotus magur</name>
    <dbReference type="NCBI Taxonomy" id="1594786"/>
    <lineage>
        <taxon>Eukaryota</taxon>
        <taxon>Metazoa</taxon>
        <taxon>Chordata</taxon>
        <taxon>Craniata</taxon>
        <taxon>Vertebrata</taxon>
        <taxon>Euteleostomi</taxon>
        <taxon>Actinopterygii</taxon>
        <taxon>Neopterygii</taxon>
        <taxon>Teleostei</taxon>
        <taxon>Ostariophysi</taxon>
        <taxon>Siluriformes</taxon>
        <taxon>Clariidae</taxon>
        <taxon>Clarias</taxon>
    </lineage>
</organism>
<accession>A0A8J4TSR8</accession>
<dbReference type="EMBL" id="QNUK01000423">
    <property type="protein sequence ID" value="KAF5893603.1"/>
    <property type="molecule type" value="Genomic_DNA"/>
</dbReference>
<evidence type="ECO:0000256" key="5">
    <source>
        <dbReference type="ARBA" id="ARBA00023136"/>
    </source>
</evidence>
<evidence type="ECO:0000256" key="4">
    <source>
        <dbReference type="ARBA" id="ARBA00022859"/>
    </source>
</evidence>
<keyword evidence="8" id="KW-1133">Transmembrane helix</keyword>
<evidence type="ECO:0000256" key="7">
    <source>
        <dbReference type="ARBA" id="ARBA00023180"/>
    </source>
</evidence>
<dbReference type="Gene3D" id="2.60.40.10">
    <property type="entry name" value="Immunoglobulins"/>
    <property type="match status" value="1"/>
</dbReference>
<dbReference type="PANTHER" id="PTHR19433:SF111">
    <property type="entry name" value="T CELL RECEPTOR ALPHA VARIABLE 4"/>
    <property type="match status" value="1"/>
</dbReference>
<name>A0A8J4TSR8_CLAMG</name>
<feature type="transmembrane region" description="Helical" evidence="8">
    <location>
        <begin position="122"/>
        <end position="144"/>
    </location>
</feature>
<dbReference type="PROSITE" id="PS50835">
    <property type="entry name" value="IG_LIKE"/>
    <property type="match status" value="1"/>
</dbReference>
<dbReference type="SMART" id="SM00409">
    <property type="entry name" value="IG"/>
    <property type="match status" value="1"/>
</dbReference>
<dbReference type="InterPro" id="IPR052051">
    <property type="entry name" value="TCR_complex_component"/>
</dbReference>
<keyword evidence="8" id="KW-0812">Transmembrane</keyword>
<keyword evidence="6" id="KW-1015">Disulfide bond</keyword>
<evidence type="ECO:0000256" key="6">
    <source>
        <dbReference type="ARBA" id="ARBA00023157"/>
    </source>
</evidence>
<comment type="subcellular location">
    <subcellularLocation>
        <location evidence="1">Cell membrane</location>
    </subcellularLocation>
</comment>
<evidence type="ECO:0000256" key="2">
    <source>
        <dbReference type="ARBA" id="ARBA00022475"/>
    </source>
</evidence>
<gene>
    <name evidence="10" type="ORF">DAT39_016690</name>
</gene>
<evidence type="ECO:0000256" key="3">
    <source>
        <dbReference type="ARBA" id="ARBA00022729"/>
    </source>
</evidence>
<feature type="non-terminal residue" evidence="10">
    <location>
        <position position="1"/>
    </location>
</feature>
<comment type="caution">
    <text evidence="10">The sequence shown here is derived from an EMBL/GenBank/DDBJ whole genome shotgun (WGS) entry which is preliminary data.</text>
</comment>
<protein>
    <submittedName>
        <fullName evidence="10">Putative immune-type receptor 12a</fullName>
    </submittedName>
</protein>
<dbReference type="PANTHER" id="PTHR19433">
    <property type="entry name" value="T-CELL RECEPTOR ALPHA CHAIN V REGION-RELATED"/>
    <property type="match status" value="1"/>
</dbReference>
<keyword evidence="4" id="KW-0391">Immunity</keyword>
<dbReference type="InterPro" id="IPR013783">
    <property type="entry name" value="Ig-like_fold"/>
</dbReference>
<dbReference type="SUPFAM" id="SSF48726">
    <property type="entry name" value="Immunoglobulin"/>
    <property type="match status" value="1"/>
</dbReference>
<dbReference type="Pfam" id="PF07686">
    <property type="entry name" value="V-set"/>
    <property type="match status" value="1"/>
</dbReference>
<evidence type="ECO:0000256" key="1">
    <source>
        <dbReference type="ARBA" id="ARBA00004236"/>
    </source>
</evidence>
<evidence type="ECO:0000313" key="11">
    <source>
        <dbReference type="Proteomes" id="UP000727407"/>
    </source>
</evidence>
<reference evidence="10" key="1">
    <citation type="submission" date="2020-07" db="EMBL/GenBank/DDBJ databases">
        <title>Clarias magur genome sequencing, assembly and annotation.</title>
        <authorList>
            <person name="Kushwaha B."/>
            <person name="Kumar R."/>
            <person name="Das P."/>
            <person name="Joshi C.G."/>
            <person name="Kumar D."/>
            <person name="Nagpure N.S."/>
            <person name="Pandey M."/>
            <person name="Agarwal S."/>
            <person name="Srivastava S."/>
            <person name="Singh M."/>
            <person name="Sahoo L."/>
            <person name="Jayasankar P."/>
            <person name="Meher P.K."/>
            <person name="Koringa P.G."/>
            <person name="Iquebal M.A."/>
            <person name="Das S.P."/>
            <person name="Bit A."/>
            <person name="Patnaik S."/>
            <person name="Patel N."/>
            <person name="Shah T.M."/>
            <person name="Hinsu A."/>
            <person name="Jena J.K."/>
        </authorList>
    </citation>
    <scope>NUCLEOTIDE SEQUENCE</scope>
    <source>
        <strain evidence="10">CIFAMagur01</strain>
        <tissue evidence="10">Testis</tissue>
    </source>
</reference>
<dbReference type="InterPro" id="IPR003599">
    <property type="entry name" value="Ig_sub"/>
</dbReference>
<dbReference type="GO" id="GO:0009617">
    <property type="term" value="P:response to bacterium"/>
    <property type="evidence" value="ECO:0007669"/>
    <property type="project" value="TreeGrafter"/>
</dbReference>
<dbReference type="Proteomes" id="UP000727407">
    <property type="component" value="Unassembled WGS sequence"/>
</dbReference>
<keyword evidence="11" id="KW-1185">Reference proteome</keyword>
<dbReference type="InterPro" id="IPR007110">
    <property type="entry name" value="Ig-like_dom"/>
</dbReference>
<dbReference type="InterPro" id="IPR013106">
    <property type="entry name" value="Ig_V-set"/>
</dbReference>
<keyword evidence="2" id="KW-1003">Cell membrane</keyword>
<keyword evidence="3" id="KW-0732">Signal</keyword>
<keyword evidence="10" id="KW-0675">Receptor</keyword>
<sequence>LLLETLCSLTLEAEVGDGVTIWCQRDPTISGSLIFWYKQLKDSVPHLIGCKQPSPLQKCYFFTETERIVTSVHEKNTSLTITAVNVSDTGLYYCSYMELDVMIFSTSTSLQVKVTHTSVSSAGIFILTLVCVIVILLTVLILILKHRKASRTGAESGHNK</sequence>
<dbReference type="GO" id="GO:0002376">
    <property type="term" value="P:immune system process"/>
    <property type="evidence" value="ECO:0007669"/>
    <property type="project" value="UniProtKB-KW"/>
</dbReference>
<dbReference type="GO" id="GO:0005886">
    <property type="term" value="C:plasma membrane"/>
    <property type="evidence" value="ECO:0007669"/>
    <property type="project" value="UniProtKB-SubCell"/>
</dbReference>
<proteinExistence type="predicted"/>
<feature type="domain" description="Ig-like" evidence="9">
    <location>
        <begin position="16"/>
        <end position="115"/>
    </location>
</feature>
<feature type="non-terminal residue" evidence="10">
    <location>
        <position position="160"/>
    </location>
</feature>
<dbReference type="AlphaFoldDB" id="A0A8J4TSR8"/>
<evidence type="ECO:0000313" key="10">
    <source>
        <dbReference type="EMBL" id="KAF5893603.1"/>
    </source>
</evidence>
<evidence type="ECO:0000256" key="8">
    <source>
        <dbReference type="SAM" id="Phobius"/>
    </source>
</evidence>
<keyword evidence="7" id="KW-0325">Glycoprotein</keyword>
<keyword evidence="5 8" id="KW-0472">Membrane</keyword>